<feature type="domain" description="Peptidase M16 C-terminal" evidence="9">
    <location>
        <begin position="205"/>
        <end position="378"/>
    </location>
</feature>
<keyword evidence="5" id="KW-0482">Metalloprotease</keyword>
<keyword evidence="12" id="KW-1185">Reference proteome</keyword>
<evidence type="ECO:0000259" key="8">
    <source>
        <dbReference type="Pfam" id="PF00675"/>
    </source>
</evidence>
<evidence type="ECO:0000256" key="6">
    <source>
        <dbReference type="SAM" id="MobiDB-lite"/>
    </source>
</evidence>
<accession>H1XVP5</accession>
<dbReference type="GO" id="GO:0006508">
    <property type="term" value="P:proteolysis"/>
    <property type="evidence" value="ECO:0007669"/>
    <property type="project" value="UniProtKB-KW"/>
</dbReference>
<evidence type="ECO:0000256" key="4">
    <source>
        <dbReference type="ARBA" id="ARBA00022833"/>
    </source>
</evidence>
<dbReference type="RefSeq" id="WP_006930373.1">
    <property type="nucleotide sequence ID" value="NZ_CM001402.1"/>
</dbReference>
<dbReference type="InParanoid" id="H1XVP5"/>
<feature type="chain" id="PRO_5010497915" evidence="7">
    <location>
        <begin position="21"/>
        <end position="916"/>
    </location>
</feature>
<dbReference type="Pfam" id="PF00675">
    <property type="entry name" value="Peptidase_M16"/>
    <property type="match status" value="2"/>
</dbReference>
<evidence type="ECO:0000259" key="9">
    <source>
        <dbReference type="Pfam" id="PF05193"/>
    </source>
</evidence>
<reference evidence="11 12" key="1">
    <citation type="submission" date="2011-09" db="EMBL/GenBank/DDBJ databases">
        <title>The permanent draft genome of Caldithrix abyssi DSM 13497.</title>
        <authorList>
            <consortium name="US DOE Joint Genome Institute (JGI-PGF)"/>
            <person name="Lucas S."/>
            <person name="Han J."/>
            <person name="Lapidus A."/>
            <person name="Bruce D."/>
            <person name="Goodwin L."/>
            <person name="Pitluck S."/>
            <person name="Peters L."/>
            <person name="Kyrpides N."/>
            <person name="Mavromatis K."/>
            <person name="Ivanova N."/>
            <person name="Mikhailova N."/>
            <person name="Chertkov O."/>
            <person name="Detter J.C."/>
            <person name="Tapia R."/>
            <person name="Han C."/>
            <person name="Land M."/>
            <person name="Hauser L."/>
            <person name="Markowitz V."/>
            <person name="Cheng J.-F."/>
            <person name="Hugenholtz P."/>
            <person name="Woyke T."/>
            <person name="Wu D."/>
            <person name="Spring S."/>
            <person name="Brambilla E."/>
            <person name="Klenk H.-P."/>
            <person name="Eisen J.A."/>
        </authorList>
    </citation>
    <scope>NUCLEOTIDE SEQUENCE [LARGE SCALE GENOMIC DNA]</scope>
    <source>
        <strain evidence="11 12">DSM 13497</strain>
    </source>
</reference>
<dbReference type="InterPro" id="IPR011765">
    <property type="entry name" value="Pept_M16_N"/>
</dbReference>
<dbReference type="eggNOG" id="COG0612">
    <property type="taxonomic scope" value="Bacteria"/>
</dbReference>
<feature type="region of interest" description="Disordered" evidence="6">
    <location>
        <begin position="455"/>
        <end position="475"/>
    </location>
</feature>
<reference evidence="10 13" key="2">
    <citation type="submission" date="2016-11" db="EMBL/GenBank/DDBJ databases">
        <title>Genomic analysis of Caldithrix abyssi and proposal of a novel bacterial phylum Caldithrichaeota.</title>
        <authorList>
            <person name="Kublanov I."/>
            <person name="Sigalova O."/>
            <person name="Gavrilov S."/>
            <person name="Lebedinsky A."/>
            <person name="Ivanova N."/>
            <person name="Daum C."/>
            <person name="Reddy T."/>
            <person name="Klenk H.P."/>
            <person name="Goker M."/>
            <person name="Reva O."/>
            <person name="Miroshnichenko M."/>
            <person name="Kyprides N."/>
            <person name="Woyke T."/>
            <person name="Gelfand M."/>
        </authorList>
    </citation>
    <scope>NUCLEOTIDE SEQUENCE [LARGE SCALE GENOMIC DNA]</scope>
    <source>
        <strain evidence="10 13">LF13</strain>
    </source>
</reference>
<feature type="domain" description="Peptidase M16 N-terminal" evidence="8">
    <location>
        <begin position="495"/>
        <end position="626"/>
    </location>
</feature>
<dbReference type="PANTHER" id="PTHR43690:SF17">
    <property type="entry name" value="PROTEIN YHJJ"/>
    <property type="match status" value="1"/>
</dbReference>
<dbReference type="Gene3D" id="3.30.830.10">
    <property type="entry name" value="Metalloenzyme, LuxS/M16 peptidase-like"/>
    <property type="match status" value="4"/>
</dbReference>
<dbReference type="InterPro" id="IPR050626">
    <property type="entry name" value="Peptidase_M16"/>
</dbReference>
<dbReference type="HOGENOM" id="CLU_007487_0_1_0"/>
<keyword evidence="2" id="KW-0645">Protease</keyword>
<dbReference type="KEGG" id="caby:Cabys_2244"/>
<organism evidence="11 12">
    <name type="scientific">Caldithrix abyssi DSM 13497</name>
    <dbReference type="NCBI Taxonomy" id="880073"/>
    <lineage>
        <taxon>Bacteria</taxon>
        <taxon>Pseudomonadati</taxon>
        <taxon>Calditrichota</taxon>
        <taxon>Calditrichia</taxon>
        <taxon>Calditrichales</taxon>
        <taxon>Calditrichaceae</taxon>
        <taxon>Caldithrix</taxon>
    </lineage>
</organism>
<dbReference type="InterPro" id="IPR011249">
    <property type="entry name" value="Metalloenz_LuxS/M16"/>
</dbReference>
<comment type="similarity">
    <text evidence="1">Belongs to the peptidase M16 family.</text>
</comment>
<dbReference type="PaxDb" id="880073-Calab_3341"/>
<proteinExistence type="inferred from homology"/>
<dbReference type="InterPro" id="IPR007863">
    <property type="entry name" value="Peptidase_M16_C"/>
</dbReference>
<keyword evidence="3" id="KW-0378">Hydrolase</keyword>
<dbReference type="PANTHER" id="PTHR43690">
    <property type="entry name" value="NARDILYSIN"/>
    <property type="match status" value="1"/>
</dbReference>
<evidence type="ECO:0000256" key="5">
    <source>
        <dbReference type="ARBA" id="ARBA00023049"/>
    </source>
</evidence>
<feature type="domain" description="Peptidase M16 N-terminal" evidence="8">
    <location>
        <begin position="50"/>
        <end position="171"/>
    </location>
</feature>
<evidence type="ECO:0000256" key="7">
    <source>
        <dbReference type="SAM" id="SignalP"/>
    </source>
</evidence>
<dbReference type="AlphaFoldDB" id="H1XVP5"/>
<dbReference type="OrthoDB" id="9811314at2"/>
<evidence type="ECO:0000313" key="13">
    <source>
        <dbReference type="Proteomes" id="UP000183868"/>
    </source>
</evidence>
<evidence type="ECO:0000313" key="12">
    <source>
        <dbReference type="Proteomes" id="UP000004671"/>
    </source>
</evidence>
<feature type="signal peptide" evidence="7">
    <location>
        <begin position="1"/>
        <end position="20"/>
    </location>
</feature>
<evidence type="ECO:0000256" key="1">
    <source>
        <dbReference type="ARBA" id="ARBA00007261"/>
    </source>
</evidence>
<evidence type="ECO:0000256" key="3">
    <source>
        <dbReference type="ARBA" id="ARBA00022801"/>
    </source>
</evidence>
<dbReference type="GO" id="GO:0046872">
    <property type="term" value="F:metal ion binding"/>
    <property type="evidence" value="ECO:0007669"/>
    <property type="project" value="InterPro"/>
</dbReference>
<sequence precursor="true">MPIFRYLLLILFLTFSLAFSKNDDDLKALAKQIDIPFQKFVLKNGLTLIVHEDHKAPIVAVNVWYHVGSKNEKPGKTGFAHLFEHLMFNGSENYNDEYFKPFEKVGATGMNGTTNRDRTNYFETVPVNALDMALWMESDRMGHLIGAIDQAKLDEQRGVVQNEKRQGENQPYGKVWTWIVQNTYPKGHPYSWTTIGSMEDLNAASLEDVHEWFKNYYGAANAYLVIAGDINTDSVRQKVEQYFGDVPPGPPVTKHDVWVAKMQGTHRMVAEDRVPQARIWKVWNIPQWGSKEAVMLDLASSVLGSGKNSRLYKRLVYKDQIATDVSATVYLGEIGGQFMISAAARPGVDLKKVEKAIDEELQKFLQKGPSEKELKRVKVQHLSRFVKGIEQIGGFRGKANILAKNEVFGGSPDYFKKTVNWVVNAAPKAVHAATKKWLSDGVFILEVHPFPEYSTTGKDVDRSKLPETGTPPEPKFPAYEKIKLDNGLEIFYTKRTTVPVVNMSLVIDAGYAADQFASPGTANMTLTMLDEGTPDMSSLEISEKLDMLGANLRAGSNLDVSFVNLNVLKTTLPEAMRIYSEVILHPTFPQKELERLKKQIIAGIKREQSQPVQMALRVLPRYLYGIGHAYGNPLTGSGTIESVKKMTRDDLIKFHKTWFKSNNAKLIVVGNIEKDELEKLVKKYFGKWKAGTVPQKNISDVALKPAQILLIDKPASEQSLIIAGQILPPKSDPDNLAIEMMNKVLGGTFTSRLNMNLREEKHWSYGARTIVSDARGPSLFFAYAPVQIDKTKESIQEMLKEINGMRSEKPVTPEELEKVKNNEILKLPGTWETGAAVLHSIQEIVTFGLPEDFWSQYPNLIRSLSLEQVQNAAKKALHPDHLIWVVVGDRTKIEEPIKQLGVAEVKVIDVEGNVIE</sequence>
<protein>
    <submittedName>
        <fullName evidence="10">Insulinase (Peptidase family M16)</fullName>
    </submittedName>
    <submittedName>
        <fullName evidence="11">Peptidase M16 domain protein</fullName>
    </submittedName>
</protein>
<evidence type="ECO:0000313" key="11">
    <source>
        <dbReference type="EMBL" id="EHO42945.1"/>
    </source>
</evidence>
<dbReference type="EMBL" id="CP018099">
    <property type="protein sequence ID" value="APF18993.1"/>
    <property type="molecule type" value="Genomic_DNA"/>
</dbReference>
<evidence type="ECO:0000313" key="10">
    <source>
        <dbReference type="EMBL" id="APF18993.1"/>
    </source>
</evidence>
<evidence type="ECO:0000256" key="2">
    <source>
        <dbReference type="ARBA" id="ARBA00022670"/>
    </source>
</evidence>
<dbReference type="SUPFAM" id="SSF63411">
    <property type="entry name" value="LuxS/MPP-like metallohydrolase"/>
    <property type="match status" value="4"/>
</dbReference>
<dbReference type="Pfam" id="PF05193">
    <property type="entry name" value="Peptidase_M16_C"/>
    <property type="match status" value="2"/>
</dbReference>
<dbReference type="GO" id="GO:0008237">
    <property type="term" value="F:metallopeptidase activity"/>
    <property type="evidence" value="ECO:0007669"/>
    <property type="project" value="UniProtKB-KW"/>
</dbReference>
<dbReference type="STRING" id="880073.Cabys_2244"/>
<dbReference type="Proteomes" id="UP000004671">
    <property type="component" value="Chromosome"/>
</dbReference>
<feature type="domain" description="Peptidase M16 C-terminal" evidence="9">
    <location>
        <begin position="645"/>
        <end position="822"/>
    </location>
</feature>
<dbReference type="Proteomes" id="UP000183868">
    <property type="component" value="Chromosome"/>
</dbReference>
<keyword evidence="4" id="KW-0862">Zinc</keyword>
<keyword evidence="7" id="KW-0732">Signal</keyword>
<gene>
    <name evidence="10" type="ORF">Cabys_2244</name>
    <name evidence="11" type="ORF">Calab_3341</name>
</gene>
<name>H1XVP5_CALAY</name>
<dbReference type="EMBL" id="CM001402">
    <property type="protein sequence ID" value="EHO42945.1"/>
    <property type="molecule type" value="Genomic_DNA"/>
</dbReference>